<dbReference type="AlphaFoldDB" id="A0A8H4GT63"/>
<evidence type="ECO:0000313" key="3">
    <source>
        <dbReference type="Proteomes" id="UP000653565"/>
    </source>
</evidence>
<feature type="compositionally biased region" description="Basic and acidic residues" evidence="1">
    <location>
        <begin position="463"/>
        <end position="475"/>
    </location>
</feature>
<reference evidence="2" key="2">
    <citation type="submission" date="2020-04" db="EMBL/GenBank/DDBJ databases">
        <authorList>
            <person name="Santos R.A.C."/>
            <person name="Steenwyk J.L."/>
            <person name="Rivero-Menendez O."/>
            <person name="Mead M.E."/>
            <person name="Silva L.P."/>
            <person name="Bastos R.W."/>
            <person name="Alastruey-Izquierdo A."/>
            <person name="Goldman G.H."/>
            <person name="Rokas A."/>
        </authorList>
    </citation>
    <scope>NUCLEOTIDE SEQUENCE</scope>
    <source>
        <strain evidence="2">CNM-CM6805</strain>
    </source>
</reference>
<organism evidence="2 3">
    <name type="scientific">Aspergillus fumigatiaffinis</name>
    <dbReference type="NCBI Taxonomy" id="340414"/>
    <lineage>
        <taxon>Eukaryota</taxon>
        <taxon>Fungi</taxon>
        <taxon>Dikarya</taxon>
        <taxon>Ascomycota</taxon>
        <taxon>Pezizomycotina</taxon>
        <taxon>Eurotiomycetes</taxon>
        <taxon>Eurotiomycetidae</taxon>
        <taxon>Eurotiales</taxon>
        <taxon>Aspergillaceae</taxon>
        <taxon>Aspergillus</taxon>
        <taxon>Aspergillus subgen. Fumigati</taxon>
    </lineage>
</organism>
<protein>
    <submittedName>
        <fullName evidence="2">Uncharacterized protein</fullName>
    </submittedName>
</protein>
<feature type="region of interest" description="Disordered" evidence="1">
    <location>
        <begin position="441"/>
        <end position="475"/>
    </location>
</feature>
<dbReference type="Pfam" id="PF14441">
    <property type="entry name" value="OTT_1508_deam"/>
    <property type="match status" value="1"/>
</dbReference>
<comment type="caution">
    <text evidence="2">The sequence shown here is derived from an EMBL/GenBank/DDBJ whole genome shotgun (WGS) entry which is preliminary data.</text>
</comment>
<keyword evidence="3" id="KW-1185">Reference proteome</keyword>
<reference evidence="2" key="1">
    <citation type="journal article" date="2020" name="bioRxiv">
        <title>Genomic and phenotypic heterogeneity of clinical isolates of the human pathogens Aspergillus fumigatus, Aspergillus lentulus and Aspergillus fumigatiaffinis.</title>
        <authorList>
            <person name="dos Santos R.A.C."/>
            <person name="Steenwyk J.L."/>
            <person name="Rivero-Menendez O."/>
            <person name="Mead M.E."/>
            <person name="Silva L.P."/>
            <person name="Bastos R.W."/>
            <person name="Alastruey-Izquierdo A."/>
            <person name="Goldman G.H."/>
            <person name="Rokas A."/>
        </authorList>
    </citation>
    <scope>NUCLEOTIDE SEQUENCE</scope>
    <source>
        <strain evidence="2">CNM-CM6805</strain>
    </source>
</reference>
<gene>
    <name evidence="2" type="ORF">CNMCM6805_002600</name>
</gene>
<dbReference type="Proteomes" id="UP000653565">
    <property type="component" value="Unassembled WGS sequence"/>
</dbReference>
<evidence type="ECO:0000256" key="1">
    <source>
        <dbReference type="SAM" id="MobiDB-lite"/>
    </source>
</evidence>
<sequence length="603" mass="67730">MHRISEGQYVLSLDQERKLAGTLAFLAHNREGAEHIPAVCIGEDSATGSLNVIFAVNKAKYSDGNDVLLSIQQGFDEVFALLARVSTDRSPSLKDKVFYMVVSMCSSRILPRLRLGPSGCRKMKRSFKDTLQELTMALTHISRDKLKDRSLLEAVDLLLTRAKEVRKVVDLWSRHQVTARLIELVESIYRIQQIEQLQSIIDIIPNNHMDPTARESFINIVGKVSRYREAARFLYRTAKNVPLARNMRTVPVHLPEEEFMTPSIDTYTPNLLVKVTEASAKGRQQKLLKEICRVLGLSEQQAKDQYCRQVMNILRQAKIHSEVQIIAHFELHPPLTLPRVICSSKDACFLCNLFIKVYGKLHTPRSHGRLYPGWRLPCLPQLREVEQRFCQSLQGNFQESCTTLLSTRRKVLRPNPIESTLFTLPASGTTMLTTTSLEGSGITNTGLPAHETASFPPELNQDPDPRKSTGSVKRSECTECTNSVSDLPDKPASCIREANPGPESNSIILQGSGIFGRVGPKETSEPYSAGPLEIVIEDIAGSSSHTYRIEWLDDKETKKARGEALLIDVEEIEEEITLCEHNPLYMTARGAILRLTWTSENAR</sequence>
<name>A0A8H4GT63_9EURO</name>
<dbReference type="InterPro" id="IPR027796">
    <property type="entry name" value="OTT_1508_deam-like"/>
</dbReference>
<proteinExistence type="predicted"/>
<accession>A0A8H4GT63</accession>
<evidence type="ECO:0000313" key="2">
    <source>
        <dbReference type="EMBL" id="KAF4227778.1"/>
    </source>
</evidence>
<dbReference type="EMBL" id="JAAAPX010000168">
    <property type="protein sequence ID" value="KAF4227778.1"/>
    <property type="molecule type" value="Genomic_DNA"/>
</dbReference>